<evidence type="ECO:0000313" key="1">
    <source>
        <dbReference type="EMBL" id="KAG0424655.1"/>
    </source>
</evidence>
<keyword evidence="2" id="KW-1185">Reference proteome</keyword>
<gene>
    <name evidence="1" type="ORF">HPB47_028116</name>
</gene>
<accession>A0AC60PVV1</accession>
<organism evidence="1 2">
    <name type="scientific">Ixodes persulcatus</name>
    <name type="common">Taiga tick</name>
    <dbReference type="NCBI Taxonomy" id="34615"/>
    <lineage>
        <taxon>Eukaryota</taxon>
        <taxon>Metazoa</taxon>
        <taxon>Ecdysozoa</taxon>
        <taxon>Arthropoda</taxon>
        <taxon>Chelicerata</taxon>
        <taxon>Arachnida</taxon>
        <taxon>Acari</taxon>
        <taxon>Parasitiformes</taxon>
        <taxon>Ixodida</taxon>
        <taxon>Ixodoidea</taxon>
        <taxon>Ixodidae</taxon>
        <taxon>Ixodinae</taxon>
        <taxon>Ixodes</taxon>
    </lineage>
</organism>
<comment type="caution">
    <text evidence="1">The sequence shown here is derived from an EMBL/GenBank/DDBJ whole genome shotgun (WGS) entry which is preliminary data.</text>
</comment>
<sequence>MLRSRDSKQVAYQKLSWSISYRRSLEQEWSKVRSKASSSAATFPRRRARVKGTARREVLVLARIAPSSQLSRRRVLVRIYPAALFSIEGGGGTEGPFPYSGFSRRLQCGALCALSLGVGPAQRSSSKALVAVSGCGIGGDSRPFRGRMWGSPAVAAWGPEGPTR</sequence>
<protein>
    <submittedName>
        <fullName evidence="1">Uncharacterized protein</fullName>
    </submittedName>
</protein>
<dbReference type="Proteomes" id="UP000805193">
    <property type="component" value="Unassembled WGS sequence"/>
</dbReference>
<reference evidence="1 2" key="1">
    <citation type="journal article" date="2020" name="Cell">
        <title>Large-Scale Comparative Analyses of Tick Genomes Elucidate Their Genetic Diversity and Vector Capacities.</title>
        <authorList>
            <consortium name="Tick Genome and Microbiome Consortium (TIGMIC)"/>
            <person name="Jia N."/>
            <person name="Wang J."/>
            <person name="Shi W."/>
            <person name="Du L."/>
            <person name="Sun Y."/>
            <person name="Zhan W."/>
            <person name="Jiang J.F."/>
            <person name="Wang Q."/>
            <person name="Zhang B."/>
            <person name="Ji P."/>
            <person name="Bell-Sakyi L."/>
            <person name="Cui X.M."/>
            <person name="Yuan T.T."/>
            <person name="Jiang B.G."/>
            <person name="Yang W.F."/>
            <person name="Lam T.T."/>
            <person name="Chang Q.C."/>
            <person name="Ding S.J."/>
            <person name="Wang X.J."/>
            <person name="Zhu J.G."/>
            <person name="Ruan X.D."/>
            <person name="Zhao L."/>
            <person name="Wei J.T."/>
            <person name="Ye R.Z."/>
            <person name="Que T.C."/>
            <person name="Du C.H."/>
            <person name="Zhou Y.H."/>
            <person name="Cheng J.X."/>
            <person name="Dai P.F."/>
            <person name="Guo W.B."/>
            <person name="Han X.H."/>
            <person name="Huang E.J."/>
            <person name="Li L.F."/>
            <person name="Wei W."/>
            <person name="Gao Y.C."/>
            <person name="Liu J.Z."/>
            <person name="Shao H.Z."/>
            <person name="Wang X."/>
            <person name="Wang C.C."/>
            <person name="Yang T.C."/>
            <person name="Huo Q.B."/>
            <person name="Li W."/>
            <person name="Chen H.Y."/>
            <person name="Chen S.E."/>
            <person name="Zhou L.G."/>
            <person name="Ni X.B."/>
            <person name="Tian J.H."/>
            <person name="Sheng Y."/>
            <person name="Liu T."/>
            <person name="Pan Y.S."/>
            <person name="Xia L.Y."/>
            <person name="Li J."/>
            <person name="Zhao F."/>
            <person name="Cao W.C."/>
        </authorList>
    </citation>
    <scope>NUCLEOTIDE SEQUENCE [LARGE SCALE GENOMIC DNA]</scope>
    <source>
        <strain evidence="1">Iper-2018</strain>
    </source>
</reference>
<evidence type="ECO:0000313" key="2">
    <source>
        <dbReference type="Proteomes" id="UP000805193"/>
    </source>
</evidence>
<proteinExistence type="predicted"/>
<dbReference type="EMBL" id="JABSTQ010009948">
    <property type="protein sequence ID" value="KAG0424655.1"/>
    <property type="molecule type" value="Genomic_DNA"/>
</dbReference>
<name>A0AC60PVV1_IXOPE</name>